<dbReference type="InterPro" id="IPR029044">
    <property type="entry name" value="Nucleotide-diphossugar_trans"/>
</dbReference>
<dbReference type="SUPFAM" id="SSF53448">
    <property type="entry name" value="Nucleotide-diphospho-sugar transferases"/>
    <property type="match status" value="1"/>
</dbReference>
<evidence type="ECO:0000313" key="5">
    <source>
        <dbReference type="Proteomes" id="UP000694680"/>
    </source>
</evidence>
<organism evidence="4 5">
    <name type="scientific">Gouania willdenowi</name>
    <name type="common">Blunt-snouted clingfish</name>
    <name type="synonym">Lepadogaster willdenowi</name>
    <dbReference type="NCBI Taxonomy" id="441366"/>
    <lineage>
        <taxon>Eukaryota</taxon>
        <taxon>Metazoa</taxon>
        <taxon>Chordata</taxon>
        <taxon>Craniata</taxon>
        <taxon>Vertebrata</taxon>
        <taxon>Euteleostomi</taxon>
        <taxon>Actinopterygii</taxon>
        <taxon>Neopterygii</taxon>
        <taxon>Teleostei</taxon>
        <taxon>Neoteleostei</taxon>
        <taxon>Acanthomorphata</taxon>
        <taxon>Ovalentaria</taxon>
        <taxon>Blenniimorphae</taxon>
        <taxon>Blenniiformes</taxon>
        <taxon>Gobiesocoidei</taxon>
        <taxon>Gobiesocidae</taxon>
        <taxon>Gobiesocinae</taxon>
        <taxon>Gouania</taxon>
    </lineage>
</organism>
<proteinExistence type="predicted"/>
<dbReference type="Proteomes" id="UP000694680">
    <property type="component" value="Unassembled WGS sequence"/>
</dbReference>
<reference evidence="4" key="2">
    <citation type="submission" date="2025-09" db="UniProtKB">
        <authorList>
            <consortium name="Ensembl"/>
        </authorList>
    </citation>
    <scope>IDENTIFICATION</scope>
</reference>
<evidence type="ECO:0000256" key="2">
    <source>
        <dbReference type="SAM" id="SignalP"/>
    </source>
</evidence>
<keyword evidence="2" id="KW-0732">Signal</keyword>
<evidence type="ECO:0000256" key="1">
    <source>
        <dbReference type="ARBA" id="ARBA00023157"/>
    </source>
</evidence>
<dbReference type="InterPro" id="IPR001173">
    <property type="entry name" value="Glyco_trans_2-like"/>
</dbReference>
<dbReference type="Gene3D" id="3.90.550.10">
    <property type="entry name" value="Spore Coat Polysaccharide Biosynthesis Protein SpsA, Chain A"/>
    <property type="match status" value="2"/>
</dbReference>
<protein>
    <submittedName>
        <fullName evidence="4">Polypeptide N-acetylgalactosaminyltransferase 14-like</fullName>
    </submittedName>
</protein>
<dbReference type="GO" id="GO:0006493">
    <property type="term" value="P:protein O-linked glycosylation"/>
    <property type="evidence" value="ECO:0007669"/>
    <property type="project" value="TreeGrafter"/>
</dbReference>
<feature type="domain" description="Glycosyltransferase 2-like" evidence="3">
    <location>
        <begin position="33"/>
        <end position="139"/>
    </location>
</feature>
<accession>A0A8C5G160</accession>
<dbReference type="PANTHER" id="PTHR11675">
    <property type="entry name" value="N-ACETYLGALACTOSAMINYLTRANSFERASE"/>
    <property type="match status" value="1"/>
</dbReference>
<dbReference type="Pfam" id="PF00535">
    <property type="entry name" value="Glycos_transf_2"/>
    <property type="match status" value="1"/>
</dbReference>
<dbReference type="GO" id="GO:0004653">
    <property type="term" value="F:polypeptide N-acetylgalactosaminyltransferase activity"/>
    <property type="evidence" value="ECO:0007669"/>
    <property type="project" value="TreeGrafter"/>
</dbReference>
<dbReference type="Ensembl" id="ENSGWIT00000007279.1">
    <property type="protein sequence ID" value="ENSGWIP00000006583.1"/>
    <property type="gene ID" value="ENSGWIG00000003652.1"/>
</dbReference>
<keyword evidence="5" id="KW-1185">Reference proteome</keyword>
<keyword evidence="1" id="KW-1015">Disulfide bond</keyword>
<dbReference type="GO" id="GO:0005794">
    <property type="term" value="C:Golgi apparatus"/>
    <property type="evidence" value="ECO:0007669"/>
    <property type="project" value="TreeGrafter"/>
</dbReference>
<feature type="chain" id="PRO_5034058296" evidence="2">
    <location>
        <begin position="23"/>
        <end position="326"/>
    </location>
</feature>
<evidence type="ECO:0000313" key="4">
    <source>
        <dbReference type="Ensembl" id="ENSGWIP00000006583.1"/>
    </source>
</evidence>
<name>A0A8C5G160_GOUWI</name>
<evidence type="ECO:0000259" key="3">
    <source>
        <dbReference type="Pfam" id="PF00535"/>
    </source>
</evidence>
<reference evidence="4" key="1">
    <citation type="submission" date="2025-08" db="UniProtKB">
        <authorList>
            <consortium name="Ensembl"/>
        </authorList>
    </citation>
    <scope>IDENTIFICATION</scope>
</reference>
<dbReference type="PANTHER" id="PTHR11675:SF8">
    <property type="entry name" value="POLYPEPTIDE N-ACETYLGALACTOSAMINYLTRANSFERASE 14"/>
    <property type="match status" value="1"/>
</dbReference>
<dbReference type="AlphaFoldDB" id="A0A8C5G160"/>
<feature type="signal peptide" evidence="2">
    <location>
        <begin position="1"/>
        <end position="22"/>
    </location>
</feature>
<gene>
    <name evidence="4" type="primary">LOC114458853</name>
</gene>
<sequence>ADGRSRHPWGLLLYIRFVPCSTLHYDSDLPPTSIIITFHNEARSTLLRTVKSVLNRTPLHLINEIILVDDFSDDGSDCQLLTKLPKVKCLHNTRREGTYRTPQVRGADAAGAKVLAFLDSHCEVNKDWLPPLLQRIHQVRTSALTNLSIDSFYQDPLIAGGLFNFGDLEIVPCSRVGHVFRKKHPYVFPEGNANTYIKNTRRTAEVWMDDFRLFYYSARPAARGKSYGDIRGRVELRKKLKCKSFQWYLDNVYPELKVLNPNEVLKHSDKVVPAVRRNSYIHTTHTAVNPTEWISAWRACRFNPQETLSLSEGRNNEVELEESSEV</sequence>